<accession>A0A090QIB5</accession>
<comment type="caution">
    <text evidence="1">The sequence shown here is derived from an EMBL/GenBank/DDBJ whole genome shotgun (WGS) entry which is preliminary data.</text>
</comment>
<organism evidence="1 2">
    <name type="scientific">Nonlabens ulvanivorans</name>
    <name type="common">Persicivirga ulvanivorans</name>
    <dbReference type="NCBI Taxonomy" id="906888"/>
    <lineage>
        <taxon>Bacteria</taxon>
        <taxon>Pseudomonadati</taxon>
        <taxon>Bacteroidota</taxon>
        <taxon>Flavobacteriia</taxon>
        <taxon>Flavobacteriales</taxon>
        <taxon>Flavobacteriaceae</taxon>
        <taxon>Nonlabens</taxon>
    </lineage>
</organism>
<evidence type="ECO:0000313" key="2">
    <source>
        <dbReference type="Proteomes" id="UP000029226"/>
    </source>
</evidence>
<sequence>MAAVGFVTVSLLKSIFMSVLITLPRKRDKNNNCHTYHPSKFSYIIDLLL</sequence>
<reference evidence="1 2" key="1">
    <citation type="journal article" date="2014" name="Genome Announc.">
        <title>Draft Genome Sequences of Marine Flavobacterium Nonlabens Strains NR17, NR24, NR27, NR32, NR33, and Ara13.</title>
        <authorList>
            <person name="Nakanishi M."/>
            <person name="Meirelles P."/>
            <person name="Suzuki R."/>
            <person name="Takatani N."/>
            <person name="Mino S."/>
            <person name="Suda W."/>
            <person name="Oshima K."/>
            <person name="Hattori M."/>
            <person name="Ohkuma M."/>
            <person name="Hosokawa M."/>
            <person name="Miyashita K."/>
            <person name="Thompson F.L."/>
            <person name="Niwa A."/>
            <person name="Sawabe T."/>
            <person name="Sawabe T."/>
        </authorList>
    </citation>
    <scope>NUCLEOTIDE SEQUENCE [LARGE SCALE GENOMIC DNA]</scope>
    <source>
        <strain evidence="2">JCM19314</strain>
    </source>
</reference>
<proteinExistence type="predicted"/>
<dbReference type="EMBL" id="BBMM01000011">
    <property type="protein sequence ID" value="GAL01504.1"/>
    <property type="molecule type" value="Genomic_DNA"/>
</dbReference>
<dbReference type="AlphaFoldDB" id="A0A090QIB5"/>
<evidence type="ECO:0000313" key="1">
    <source>
        <dbReference type="EMBL" id="GAL01504.1"/>
    </source>
</evidence>
<protein>
    <submittedName>
        <fullName evidence="1">Uncharacterized protein</fullName>
    </submittedName>
</protein>
<dbReference type="Proteomes" id="UP000029226">
    <property type="component" value="Unassembled WGS sequence"/>
</dbReference>
<gene>
    <name evidence="1" type="ORF">JCM19314_1287</name>
</gene>
<name>A0A090QIB5_NONUL</name>